<keyword evidence="1" id="KW-1133">Transmembrane helix</keyword>
<name>A0ABT7RHU4_9BACI</name>
<organism evidence="2 3">
    <name type="scientific">Bacillus hominis</name>
    <dbReference type="NCBI Taxonomy" id="2817478"/>
    <lineage>
        <taxon>Bacteria</taxon>
        <taxon>Bacillati</taxon>
        <taxon>Bacillota</taxon>
        <taxon>Bacilli</taxon>
        <taxon>Bacillales</taxon>
        <taxon>Bacillaceae</taxon>
        <taxon>Bacillus</taxon>
        <taxon>Bacillus cereus group</taxon>
    </lineage>
</organism>
<evidence type="ECO:0008006" key="4">
    <source>
        <dbReference type="Google" id="ProtNLM"/>
    </source>
</evidence>
<evidence type="ECO:0000256" key="1">
    <source>
        <dbReference type="SAM" id="Phobius"/>
    </source>
</evidence>
<gene>
    <name evidence="2" type="ORF">QUG02_28075</name>
</gene>
<accession>A0ABT7RHU4</accession>
<dbReference type="RefSeq" id="WP_289361268.1">
    <property type="nucleotide sequence ID" value="NZ_JAUCFG010000004.1"/>
</dbReference>
<evidence type="ECO:0000313" key="2">
    <source>
        <dbReference type="EMBL" id="MDM5441866.1"/>
    </source>
</evidence>
<comment type="caution">
    <text evidence="2">The sequence shown here is derived from an EMBL/GenBank/DDBJ whole genome shotgun (WGS) entry which is preliminary data.</text>
</comment>
<keyword evidence="3" id="KW-1185">Reference proteome</keyword>
<reference evidence="2 3" key="1">
    <citation type="submission" date="2023-06" db="EMBL/GenBank/DDBJ databases">
        <title>Comparative genomics of Bacillaceae isolates and their secondary metabolite potential.</title>
        <authorList>
            <person name="Song L."/>
            <person name="Nielsen L.J."/>
            <person name="Mohite O."/>
            <person name="Xu X."/>
            <person name="Weber T."/>
            <person name="Kovacs A.T."/>
        </authorList>
    </citation>
    <scope>NUCLEOTIDE SEQUENCE [LARGE SCALE GENOMIC DNA]</scope>
    <source>
        <strain evidence="2 3">DX2.1</strain>
    </source>
</reference>
<proteinExistence type="predicted"/>
<evidence type="ECO:0000313" key="3">
    <source>
        <dbReference type="Proteomes" id="UP001224139"/>
    </source>
</evidence>
<protein>
    <recommendedName>
        <fullName evidence="4">Phage holin</fullName>
    </recommendedName>
</protein>
<dbReference type="EMBL" id="JAUCFG010000004">
    <property type="protein sequence ID" value="MDM5441866.1"/>
    <property type="molecule type" value="Genomic_DNA"/>
</dbReference>
<sequence>MWKKIKSYRLNLKDLKFMLWLFGITCFIYSYNFIVGLAFDHKFQVYDLGGAIATFAALMDTKNRIKNKNYKTA</sequence>
<dbReference type="Proteomes" id="UP001224139">
    <property type="component" value="Unassembled WGS sequence"/>
</dbReference>
<feature type="transmembrane region" description="Helical" evidence="1">
    <location>
        <begin position="20"/>
        <end position="39"/>
    </location>
</feature>
<keyword evidence="1" id="KW-0812">Transmembrane</keyword>
<keyword evidence="1" id="KW-0472">Membrane</keyword>